<accession>A0A9E7IEH0</accession>
<gene>
    <name evidence="1" type="ORF">MUK42_33561</name>
</gene>
<protein>
    <submittedName>
        <fullName evidence="1">Uncharacterized protein</fullName>
    </submittedName>
</protein>
<name>A0A9E7IEH0_9LILI</name>
<dbReference type="Proteomes" id="UP001055439">
    <property type="component" value="Chromosome 9"/>
</dbReference>
<reference evidence="1" key="1">
    <citation type="submission" date="2022-05" db="EMBL/GenBank/DDBJ databases">
        <title>The Musa troglodytarum L. genome provides insights into the mechanism of non-climacteric behaviour and enrichment of carotenoids.</title>
        <authorList>
            <person name="Wang J."/>
        </authorList>
    </citation>
    <scope>NUCLEOTIDE SEQUENCE</scope>
    <source>
        <tissue evidence="1">Leaf</tissue>
    </source>
</reference>
<evidence type="ECO:0000313" key="1">
    <source>
        <dbReference type="EMBL" id="URE47567.1"/>
    </source>
</evidence>
<organism evidence="1 2">
    <name type="scientific">Musa troglodytarum</name>
    <name type="common">fe'i banana</name>
    <dbReference type="NCBI Taxonomy" id="320322"/>
    <lineage>
        <taxon>Eukaryota</taxon>
        <taxon>Viridiplantae</taxon>
        <taxon>Streptophyta</taxon>
        <taxon>Embryophyta</taxon>
        <taxon>Tracheophyta</taxon>
        <taxon>Spermatophyta</taxon>
        <taxon>Magnoliopsida</taxon>
        <taxon>Liliopsida</taxon>
        <taxon>Zingiberales</taxon>
        <taxon>Musaceae</taxon>
        <taxon>Musa</taxon>
    </lineage>
</organism>
<dbReference type="EMBL" id="CP097511">
    <property type="protein sequence ID" value="URE47567.1"/>
    <property type="molecule type" value="Genomic_DNA"/>
</dbReference>
<dbReference type="AlphaFoldDB" id="A0A9E7IEH0"/>
<sequence>MCRRRSRGTMIMRWGPTSAAPRWCRRWRRRSRQCGRWCGASTSRRPTSTS</sequence>
<proteinExistence type="predicted"/>
<keyword evidence="2" id="KW-1185">Reference proteome</keyword>
<dbReference type="OrthoDB" id="764691at2759"/>
<evidence type="ECO:0000313" key="2">
    <source>
        <dbReference type="Proteomes" id="UP001055439"/>
    </source>
</evidence>